<accession>A0A3G6J2F1</accession>
<evidence type="ECO:0000256" key="2">
    <source>
        <dbReference type="SAM" id="Phobius"/>
    </source>
</evidence>
<dbReference type="AlphaFoldDB" id="A0A3G6J2F1"/>
<keyword evidence="2" id="KW-0472">Membrane</keyword>
<feature type="compositionally biased region" description="Basic and acidic residues" evidence="1">
    <location>
        <begin position="81"/>
        <end position="93"/>
    </location>
</feature>
<evidence type="ECO:0000313" key="4">
    <source>
        <dbReference type="Proteomes" id="UP000271587"/>
    </source>
</evidence>
<proteinExistence type="predicted"/>
<feature type="compositionally biased region" description="Acidic residues" evidence="1">
    <location>
        <begin position="248"/>
        <end position="258"/>
    </location>
</feature>
<dbReference type="EMBL" id="CP033897">
    <property type="protein sequence ID" value="AZA12235.1"/>
    <property type="molecule type" value="Genomic_DNA"/>
</dbReference>
<protein>
    <submittedName>
        <fullName evidence="3">Uncharacterized protein</fullName>
    </submittedName>
</protein>
<dbReference type="Proteomes" id="UP000271587">
    <property type="component" value="Chromosome"/>
</dbReference>
<dbReference type="RefSeq" id="WP_123935430.1">
    <property type="nucleotide sequence ID" value="NZ_CP033897.1"/>
</dbReference>
<feature type="region of interest" description="Disordered" evidence="1">
    <location>
        <begin position="12"/>
        <end position="271"/>
    </location>
</feature>
<keyword evidence="4" id="KW-1185">Reference proteome</keyword>
<keyword evidence="2" id="KW-1133">Transmembrane helix</keyword>
<organism evidence="3 4">
    <name type="scientific">Corynebacterium gerontici</name>
    <dbReference type="NCBI Taxonomy" id="2079234"/>
    <lineage>
        <taxon>Bacteria</taxon>
        <taxon>Bacillati</taxon>
        <taxon>Actinomycetota</taxon>
        <taxon>Actinomycetes</taxon>
        <taxon>Mycobacteriales</taxon>
        <taxon>Corynebacteriaceae</taxon>
        <taxon>Corynebacterium</taxon>
    </lineage>
</organism>
<evidence type="ECO:0000256" key="1">
    <source>
        <dbReference type="SAM" id="MobiDB-lite"/>
    </source>
</evidence>
<feature type="compositionally biased region" description="Polar residues" evidence="1">
    <location>
        <begin position="163"/>
        <end position="173"/>
    </location>
</feature>
<feature type="transmembrane region" description="Helical" evidence="2">
    <location>
        <begin position="323"/>
        <end position="343"/>
    </location>
</feature>
<name>A0A3G6J2F1_9CORY</name>
<feature type="transmembrane region" description="Helical" evidence="2">
    <location>
        <begin position="350"/>
        <end position="369"/>
    </location>
</feature>
<feature type="transmembrane region" description="Helical" evidence="2">
    <location>
        <begin position="294"/>
        <end position="317"/>
    </location>
</feature>
<feature type="compositionally biased region" description="Acidic residues" evidence="1">
    <location>
        <begin position="140"/>
        <end position="151"/>
    </location>
</feature>
<evidence type="ECO:0000313" key="3">
    <source>
        <dbReference type="EMBL" id="AZA12235.1"/>
    </source>
</evidence>
<gene>
    <name evidence="3" type="ORF">CGERO_09740</name>
</gene>
<reference evidence="3 4" key="1">
    <citation type="submission" date="2018-11" db="EMBL/GenBank/DDBJ databases">
        <authorList>
            <person name="Kleinhagauer T."/>
            <person name="Glaeser S.P."/>
            <person name="Spergser J."/>
            <person name="Ruckert C."/>
            <person name="Kaempfer P."/>
            <person name="Busse H.-J."/>
        </authorList>
    </citation>
    <scope>NUCLEOTIDE SEQUENCE [LARGE SCALE GENOMIC DNA]</scope>
    <source>
        <strain evidence="3 4">W8</strain>
    </source>
</reference>
<dbReference type="KEGG" id="cgk:CGERO_09740"/>
<feature type="compositionally biased region" description="Acidic residues" evidence="1">
    <location>
        <begin position="104"/>
        <end position="113"/>
    </location>
</feature>
<sequence length="370" mass="39753">MSDKQLTVAELLARSGGSEDSSSTPRRRRRRSLEEGGISVAELTGNIPKVASKPAESKHSNVPIDEEHENRQDPDSPDPLEVERDTEADKDPAEDQPAPLGVEPNEDATDAQEDVIAHPLGAQPREDADEDHDEPLAVDIPDEAADAEDEQDRPTAHDAGDVSTGSQDGSGIQLQVVDEKDPVRLTTGSFPAQAPAVSESETQQPEAESERFEAEEHDAEQTTVIRGVSEPVRPQMDAEDTNVIPQIAEEDPTSEADVQDTQKQRDELEELDDDALATAYDEEEAKNEKVSMGAVILMALVGIVIGAVVFFGFQMLWGSLNKWIVTVLALLVTGAMVGVVHALRTSSDKLSMGLSALVGLVMTFGPALIA</sequence>
<keyword evidence="2" id="KW-0812">Transmembrane</keyword>
<dbReference type="OrthoDB" id="4428184at2"/>